<dbReference type="Proteomes" id="UP000657918">
    <property type="component" value="Unassembled WGS sequence"/>
</dbReference>
<protein>
    <submittedName>
        <fullName evidence="1">Uncharacterized protein</fullName>
    </submittedName>
</protein>
<keyword evidence="2" id="KW-1185">Reference proteome</keyword>
<proteinExistence type="predicted"/>
<evidence type="ECO:0000313" key="2">
    <source>
        <dbReference type="Proteomes" id="UP000657918"/>
    </source>
</evidence>
<gene>
    <name evidence="1" type="ORF">SADUNF_Sadunf13G0065500</name>
</gene>
<organism evidence="1 2">
    <name type="scientific">Salix dunnii</name>
    <dbReference type="NCBI Taxonomy" id="1413687"/>
    <lineage>
        <taxon>Eukaryota</taxon>
        <taxon>Viridiplantae</taxon>
        <taxon>Streptophyta</taxon>
        <taxon>Embryophyta</taxon>
        <taxon>Tracheophyta</taxon>
        <taxon>Spermatophyta</taxon>
        <taxon>Magnoliopsida</taxon>
        <taxon>eudicotyledons</taxon>
        <taxon>Gunneridae</taxon>
        <taxon>Pentapetalae</taxon>
        <taxon>rosids</taxon>
        <taxon>fabids</taxon>
        <taxon>Malpighiales</taxon>
        <taxon>Salicaceae</taxon>
        <taxon>Saliceae</taxon>
        <taxon>Salix</taxon>
    </lineage>
</organism>
<dbReference type="PANTHER" id="PTHR33437:SF2">
    <property type="entry name" value="OS06G0361200 PROTEIN"/>
    <property type="match status" value="1"/>
</dbReference>
<dbReference type="AlphaFoldDB" id="A0A835JFT6"/>
<reference evidence="1 2" key="1">
    <citation type="submission" date="2020-10" db="EMBL/GenBank/DDBJ databases">
        <title>Plant Genome Project.</title>
        <authorList>
            <person name="Zhang R.-G."/>
        </authorList>
    </citation>
    <scope>NUCLEOTIDE SEQUENCE [LARGE SCALE GENOMIC DNA]</scope>
    <source>
        <strain evidence="1">FAFU-HL-1</strain>
        <tissue evidence="1">Leaf</tissue>
    </source>
</reference>
<sequence>MGETISSDDVVSVPWIMDVRTFFITLSEYFGDSAVEASPYQSPCKALSFGTILVMTTGTTYLEDQMANFTKLIEELLTSFQEKTHKITRLINKLKNDIFTTNQLKELNKKAIIDQVESLGQPSYSYAKSYTQRVNLLKMHLSYHQRNLREHVAYFIETCNDIGTNGDIMKEESISTTFIGEETLALTIKINSLKLMHYICVFKGCIRGYTIFYKSSNKSLLKS</sequence>
<evidence type="ECO:0000313" key="1">
    <source>
        <dbReference type="EMBL" id="KAF9670412.1"/>
    </source>
</evidence>
<name>A0A835JFT6_9ROSI</name>
<comment type="caution">
    <text evidence="1">The sequence shown here is derived from an EMBL/GenBank/DDBJ whole genome shotgun (WGS) entry which is preliminary data.</text>
</comment>
<dbReference type="PANTHER" id="PTHR33437">
    <property type="entry name" value="OS06G0361200 PROTEIN"/>
    <property type="match status" value="1"/>
</dbReference>
<dbReference type="EMBL" id="JADGMS010000013">
    <property type="protein sequence ID" value="KAF9670412.1"/>
    <property type="molecule type" value="Genomic_DNA"/>
</dbReference>
<accession>A0A835JFT6</accession>